<dbReference type="Pfam" id="PF04784">
    <property type="entry name" value="DUF547"/>
    <property type="match status" value="1"/>
</dbReference>
<evidence type="ECO:0000259" key="3">
    <source>
        <dbReference type="Pfam" id="PF14389"/>
    </source>
</evidence>
<gene>
    <name evidence="4" type="ORF">BUALT_Bualt01G0127300</name>
</gene>
<name>A0AAV6Y851_9LAMI</name>
<reference evidence="4" key="1">
    <citation type="submission" date="2019-10" db="EMBL/GenBank/DDBJ databases">
        <authorList>
            <person name="Zhang R."/>
            <person name="Pan Y."/>
            <person name="Wang J."/>
            <person name="Ma R."/>
            <person name="Yu S."/>
        </authorList>
    </citation>
    <scope>NUCLEOTIDE SEQUENCE</scope>
    <source>
        <strain evidence="4">LA-IB0</strain>
        <tissue evidence="4">Leaf</tissue>
    </source>
</reference>
<dbReference type="PANTHER" id="PTHR46248:SF4">
    <property type="entry name" value="OS01G0147800 PROTEIN"/>
    <property type="match status" value="1"/>
</dbReference>
<dbReference type="Pfam" id="PF14389">
    <property type="entry name" value="Lzipper-MIP1"/>
    <property type="match status" value="1"/>
</dbReference>
<accession>A0AAV6Y851</accession>
<sequence>MKFEELLMQPGDQQKQTKLELQEEVEELERELNGEVEVNRVLQCAMQGPHGCCPSCSSLSPFLPFKVQMLLAEVAVVEEEIDWLERKINELKLDIYQEKKQIKESEVLQLGLQTQWDQRQIKKLPSRRPNDDETLSISHDHKYRKYRNARERRASLGSSIELQTLTSLGKNETEEVSGNPRCSKSRVAHNRLDIETEIANPNKLSIELMKCLIGIFLNLNQATFKNKGSTNLSKHSLTCMNSKGLVSKATFSCKTAVFPFNNNAFQLDPYGIFPEPDFTIRDVGPYKNFIQITRSTVDANRLSECLPAMRRLRVLMQKLSKINITYFNHKQKLAFWINVYNASVMHAFLQHGLPSSEEKLLALENEAAINVGGVILKASTIEHFILRHPAAIKHELRNEKEMFLSQACGLGYPEPNIVFALCRGSWSSPAIRVYTADEVMNELEKAKVEYLEASVGITSRKKILVPKLMHRQMKDFADDMDSLLEWIYSQLPYTSSLKRLIMECLNGETQSPSQKMIEIQPYASEFRYLIPV</sequence>
<evidence type="ECO:0008006" key="6">
    <source>
        <dbReference type="Google" id="ProtNLM"/>
    </source>
</evidence>
<dbReference type="PANTHER" id="PTHR46248">
    <property type="entry name" value="EXPRESSED PROTEIN"/>
    <property type="match status" value="1"/>
</dbReference>
<dbReference type="EMBL" id="WHWC01000001">
    <property type="protein sequence ID" value="KAG8390858.1"/>
    <property type="molecule type" value="Genomic_DNA"/>
</dbReference>
<protein>
    <recommendedName>
        <fullName evidence="6">DUF547 domain-containing protein</fullName>
    </recommendedName>
</protein>
<comment type="caution">
    <text evidence="4">The sequence shown here is derived from an EMBL/GenBank/DDBJ whole genome shotgun (WGS) entry which is preliminary data.</text>
</comment>
<proteinExistence type="predicted"/>
<evidence type="ECO:0000313" key="5">
    <source>
        <dbReference type="Proteomes" id="UP000826271"/>
    </source>
</evidence>
<dbReference type="InterPro" id="IPR006869">
    <property type="entry name" value="DUF547"/>
</dbReference>
<organism evidence="4 5">
    <name type="scientific">Buddleja alternifolia</name>
    <dbReference type="NCBI Taxonomy" id="168488"/>
    <lineage>
        <taxon>Eukaryota</taxon>
        <taxon>Viridiplantae</taxon>
        <taxon>Streptophyta</taxon>
        <taxon>Embryophyta</taxon>
        <taxon>Tracheophyta</taxon>
        <taxon>Spermatophyta</taxon>
        <taxon>Magnoliopsida</taxon>
        <taxon>eudicotyledons</taxon>
        <taxon>Gunneridae</taxon>
        <taxon>Pentapetalae</taxon>
        <taxon>asterids</taxon>
        <taxon>lamiids</taxon>
        <taxon>Lamiales</taxon>
        <taxon>Scrophulariaceae</taxon>
        <taxon>Buddlejeae</taxon>
        <taxon>Buddleja</taxon>
    </lineage>
</organism>
<evidence type="ECO:0000313" key="4">
    <source>
        <dbReference type="EMBL" id="KAG8390858.1"/>
    </source>
</evidence>
<evidence type="ECO:0000259" key="2">
    <source>
        <dbReference type="Pfam" id="PF04784"/>
    </source>
</evidence>
<feature type="coiled-coil region" evidence="1">
    <location>
        <begin position="11"/>
        <end position="38"/>
    </location>
</feature>
<feature type="coiled-coil region" evidence="1">
    <location>
        <begin position="67"/>
        <end position="101"/>
    </location>
</feature>
<evidence type="ECO:0000256" key="1">
    <source>
        <dbReference type="SAM" id="Coils"/>
    </source>
</evidence>
<keyword evidence="1" id="KW-0175">Coiled coil</keyword>
<keyword evidence="5" id="KW-1185">Reference proteome</keyword>
<dbReference type="Proteomes" id="UP000826271">
    <property type="component" value="Unassembled WGS sequence"/>
</dbReference>
<dbReference type="InterPro" id="IPR025757">
    <property type="entry name" value="MIP1_Leuzipper"/>
</dbReference>
<dbReference type="AlphaFoldDB" id="A0AAV6Y851"/>
<feature type="domain" description="DUF547" evidence="2">
    <location>
        <begin position="327"/>
        <end position="451"/>
    </location>
</feature>
<feature type="domain" description="Ternary complex factor MIP1 leucine-zipper" evidence="3">
    <location>
        <begin position="14"/>
        <end position="98"/>
    </location>
</feature>